<proteinExistence type="predicted"/>
<dbReference type="eggNOG" id="ENOG5032YBV">
    <property type="taxonomic scope" value="Bacteria"/>
</dbReference>
<keyword evidence="1" id="KW-0472">Membrane</keyword>
<keyword evidence="3" id="KW-1185">Reference proteome</keyword>
<evidence type="ECO:0008006" key="4">
    <source>
        <dbReference type="Google" id="ProtNLM"/>
    </source>
</evidence>
<evidence type="ECO:0000256" key="1">
    <source>
        <dbReference type="SAM" id="Phobius"/>
    </source>
</evidence>
<dbReference type="Proteomes" id="UP000010121">
    <property type="component" value="Unassembled WGS sequence"/>
</dbReference>
<accession>C8S2X2</accession>
<feature type="transmembrane region" description="Helical" evidence="1">
    <location>
        <begin position="66"/>
        <end position="85"/>
    </location>
</feature>
<sequence>MMGILRLILFGFVGLTVVFVLVSIYARSVQREELEKQFDAGGVDGDRDAYIEAGMRDYRRSLRAKLVWLVYVVPTVVFGVLFYVLNFG</sequence>
<comment type="caution">
    <text evidence="2">The sequence shown here is derived from an EMBL/GenBank/DDBJ whole genome shotgun (WGS) entry which is preliminary data.</text>
</comment>
<evidence type="ECO:0000313" key="2">
    <source>
        <dbReference type="EMBL" id="EEW24612.1"/>
    </source>
</evidence>
<gene>
    <name evidence="2" type="ORF">Rsw2DRAFT_2400</name>
</gene>
<dbReference type="AlphaFoldDB" id="C8S2X2"/>
<name>C8S2X2_9RHOB</name>
<organism evidence="2 3">
    <name type="scientific">Rhodobacter ferrooxidans</name>
    <dbReference type="NCBI Taxonomy" id="371731"/>
    <lineage>
        <taxon>Bacteria</taxon>
        <taxon>Pseudomonadati</taxon>
        <taxon>Pseudomonadota</taxon>
        <taxon>Alphaproteobacteria</taxon>
        <taxon>Rhodobacterales</taxon>
        <taxon>Rhodobacter group</taxon>
        <taxon>Rhodobacter</taxon>
    </lineage>
</organism>
<feature type="transmembrane region" description="Helical" evidence="1">
    <location>
        <begin position="6"/>
        <end position="26"/>
    </location>
</feature>
<keyword evidence="1" id="KW-1133">Transmembrane helix</keyword>
<dbReference type="STRING" id="371731.Rsw2DRAFT_2400"/>
<dbReference type="EMBL" id="ACYY01000016">
    <property type="protein sequence ID" value="EEW24612.1"/>
    <property type="molecule type" value="Genomic_DNA"/>
</dbReference>
<evidence type="ECO:0000313" key="3">
    <source>
        <dbReference type="Proteomes" id="UP000010121"/>
    </source>
</evidence>
<reference evidence="2 3" key="1">
    <citation type="submission" date="2009-08" db="EMBL/GenBank/DDBJ databases">
        <title>The draft genome of Rhodobacter sp. SW2.</title>
        <authorList>
            <consortium name="US DOE Joint Genome Institute (JGI-PGF)"/>
            <person name="Lucas S."/>
            <person name="Copeland A."/>
            <person name="Lapidus A."/>
            <person name="Glavina del Rio T."/>
            <person name="Tice H."/>
            <person name="Bruce D."/>
            <person name="Goodwin L."/>
            <person name="Pitluck S."/>
            <person name="Larimer F."/>
            <person name="Land M.L."/>
            <person name="Hauser L."/>
            <person name="Emerson D."/>
        </authorList>
    </citation>
    <scope>NUCLEOTIDE SEQUENCE [LARGE SCALE GENOMIC DNA]</scope>
    <source>
        <strain evidence="2 3">SW2</strain>
    </source>
</reference>
<keyword evidence="1" id="KW-0812">Transmembrane</keyword>
<protein>
    <recommendedName>
        <fullName evidence="4">Cation/multidrug efflux pump</fullName>
    </recommendedName>
</protein>